<dbReference type="Proteomes" id="UP000638313">
    <property type="component" value="Unassembled WGS sequence"/>
</dbReference>
<keyword evidence="2" id="KW-1185">Reference proteome</keyword>
<reference evidence="1" key="2">
    <citation type="submission" date="2020-09" db="EMBL/GenBank/DDBJ databases">
        <authorList>
            <person name="Sun Q."/>
            <person name="Ohkuma M."/>
        </authorList>
    </citation>
    <scope>NUCLEOTIDE SEQUENCE</scope>
    <source>
        <strain evidence="1">JCM 4059</strain>
    </source>
</reference>
<evidence type="ECO:0000313" key="1">
    <source>
        <dbReference type="EMBL" id="GHF38584.1"/>
    </source>
</evidence>
<comment type="caution">
    <text evidence="1">The sequence shown here is derived from an EMBL/GenBank/DDBJ whole genome shotgun (WGS) entry which is preliminary data.</text>
</comment>
<reference evidence="1" key="1">
    <citation type="journal article" date="2014" name="Int. J. Syst. Evol. Microbiol.">
        <title>Complete genome sequence of Corynebacterium casei LMG S-19264T (=DSM 44701T), isolated from a smear-ripened cheese.</title>
        <authorList>
            <consortium name="US DOE Joint Genome Institute (JGI-PGF)"/>
            <person name="Walter F."/>
            <person name="Albersmeier A."/>
            <person name="Kalinowski J."/>
            <person name="Ruckert C."/>
        </authorList>
    </citation>
    <scope>NUCLEOTIDE SEQUENCE</scope>
    <source>
        <strain evidence="1">JCM 4059</strain>
    </source>
</reference>
<protein>
    <submittedName>
        <fullName evidence="1">Uncharacterized protein</fullName>
    </submittedName>
</protein>
<dbReference type="EMBL" id="BNBD01000003">
    <property type="protein sequence ID" value="GHF38584.1"/>
    <property type="molecule type" value="Genomic_DNA"/>
</dbReference>
<dbReference type="AlphaFoldDB" id="A0A919EAZ3"/>
<gene>
    <name evidence="1" type="ORF">GCM10010218_19690</name>
</gene>
<dbReference type="RefSeq" id="WP_190129104.1">
    <property type="nucleotide sequence ID" value="NZ_BNBD01000003.1"/>
</dbReference>
<sequence>MTDTPHPADSTASQPTGAADVASLEAELGTLRSRYQALSAELDTVRQTSAADAEAAVTAARQEGRTAAMAEINHQLVHAELRAHAAAVGVELPAQDFLRLDAFVGEDGAPDTARIGDFVSSLPAARTPAFAQGLGLGRQGGSAADQLTREDLSRMSPREINEARAAGKLNALLYA</sequence>
<proteinExistence type="predicted"/>
<evidence type="ECO:0000313" key="2">
    <source>
        <dbReference type="Proteomes" id="UP000638313"/>
    </source>
</evidence>
<name>A0A919EAZ3_9ACTN</name>
<organism evidence="1 2">
    <name type="scientific">Streptomyces mashuensis</name>
    <dbReference type="NCBI Taxonomy" id="33904"/>
    <lineage>
        <taxon>Bacteria</taxon>
        <taxon>Bacillati</taxon>
        <taxon>Actinomycetota</taxon>
        <taxon>Actinomycetes</taxon>
        <taxon>Kitasatosporales</taxon>
        <taxon>Streptomycetaceae</taxon>
        <taxon>Streptomyces</taxon>
    </lineage>
</organism>
<accession>A0A919EAZ3</accession>